<reference evidence="2" key="1">
    <citation type="submission" date="2018-05" db="EMBL/GenBank/DDBJ databases">
        <authorList>
            <person name="Lanie J.A."/>
            <person name="Ng W.-L."/>
            <person name="Kazmierczak K.M."/>
            <person name="Andrzejewski T.M."/>
            <person name="Davidsen T.M."/>
            <person name="Wayne K.J."/>
            <person name="Tettelin H."/>
            <person name="Glass J.I."/>
            <person name="Rusch D."/>
            <person name="Podicherti R."/>
            <person name="Tsui H.-C.T."/>
            <person name="Winkler M.E."/>
        </authorList>
    </citation>
    <scope>NUCLEOTIDE SEQUENCE</scope>
</reference>
<protein>
    <recommendedName>
        <fullName evidence="3">Cell shape determination protein CcmA</fullName>
    </recommendedName>
</protein>
<dbReference type="PANTHER" id="PTHR35024">
    <property type="entry name" value="HYPOTHETICAL CYTOSOLIC PROTEIN"/>
    <property type="match status" value="1"/>
</dbReference>
<organism evidence="2">
    <name type="scientific">marine metagenome</name>
    <dbReference type="NCBI Taxonomy" id="408172"/>
    <lineage>
        <taxon>unclassified sequences</taxon>
        <taxon>metagenomes</taxon>
        <taxon>ecological metagenomes</taxon>
    </lineage>
</organism>
<sequence>MLGRQEKNKTEIRTVIGADARFQGDIEFSRGLQVDGIVVGNVKAVGDDSSEASISEKGVVEGTITVPCLSLKGTVVGDIYVAEHVKLGAKAKVIGNIRYKLIEMALGAEINGKIVHESQESNDHRTQSKNTKIGVVPPLKRSGE</sequence>
<dbReference type="EMBL" id="UINC01074163">
    <property type="protein sequence ID" value="SVC11091.1"/>
    <property type="molecule type" value="Genomic_DNA"/>
</dbReference>
<dbReference type="AlphaFoldDB" id="A0A382JKB6"/>
<evidence type="ECO:0000256" key="1">
    <source>
        <dbReference type="SAM" id="MobiDB-lite"/>
    </source>
</evidence>
<proteinExistence type="predicted"/>
<gene>
    <name evidence="2" type="ORF">METZ01_LOCUS263945</name>
</gene>
<dbReference type="PANTHER" id="PTHR35024:SF4">
    <property type="entry name" value="POLYMER-FORMING CYTOSKELETAL PROTEIN"/>
    <property type="match status" value="1"/>
</dbReference>
<evidence type="ECO:0008006" key="3">
    <source>
        <dbReference type="Google" id="ProtNLM"/>
    </source>
</evidence>
<evidence type="ECO:0000313" key="2">
    <source>
        <dbReference type="EMBL" id="SVC11091.1"/>
    </source>
</evidence>
<name>A0A382JKB6_9ZZZZ</name>
<feature type="region of interest" description="Disordered" evidence="1">
    <location>
        <begin position="118"/>
        <end position="144"/>
    </location>
</feature>
<dbReference type="Pfam" id="PF04519">
    <property type="entry name" value="Bactofilin"/>
    <property type="match status" value="1"/>
</dbReference>
<dbReference type="InterPro" id="IPR007607">
    <property type="entry name" value="BacA/B"/>
</dbReference>
<accession>A0A382JKB6</accession>